<dbReference type="OrthoDB" id="2493490at2"/>
<comment type="caution">
    <text evidence="3">The sequence shown here is derived from an EMBL/GenBank/DDBJ whole genome shotgun (WGS) entry which is preliminary data.</text>
</comment>
<reference evidence="3 4" key="1">
    <citation type="submission" date="2018-10" db="EMBL/GenBank/DDBJ databases">
        <title>Phylogenomics of Brevibacillus.</title>
        <authorList>
            <person name="Dunlap C."/>
        </authorList>
    </citation>
    <scope>NUCLEOTIDE SEQUENCE [LARGE SCALE GENOMIC DNA]</scope>
    <source>
        <strain evidence="3 4">NRRL NRS 1219</strain>
    </source>
</reference>
<dbReference type="AlphaFoldDB" id="A0A3M8BAQ6"/>
<evidence type="ECO:0000313" key="2">
    <source>
        <dbReference type="EMBL" id="GED28760.1"/>
    </source>
</evidence>
<evidence type="ECO:0000313" key="3">
    <source>
        <dbReference type="EMBL" id="RNB60508.1"/>
    </source>
</evidence>
<keyword evidence="1" id="KW-0812">Transmembrane</keyword>
<name>A0A3M8BAQ6_9BACL</name>
<evidence type="ECO:0000313" key="4">
    <source>
        <dbReference type="Proteomes" id="UP000276178"/>
    </source>
</evidence>
<dbReference type="RefSeq" id="WP_122952511.1">
    <property type="nucleotide sequence ID" value="NZ_BJOD01000102.1"/>
</dbReference>
<dbReference type="Proteomes" id="UP000276178">
    <property type="component" value="Unassembled WGS sequence"/>
</dbReference>
<sequence length="289" mass="32138">MKASQKLKQRSLRKVQQAAKEIEALLQEGTVQDDSAKIRQRLDDMLEGDEYFVLVTREGLGIIHTNRLREGTLFNDEVGLRAARTNEPLAQMYPRNTGELLLDTSVPVQVRGENAYSLRLGVVVPALSYGWKLVAAFVMPVCFATVGLWLAQSPWTKGAVAAIALMLAACIGLLTHRNFRHNWRDWMRVTKAISSGKLKARVQTARRALSATHTARNAEVMGEVLRDVDAAEQNIDKVMYISQSFSVSAKEAAAAGEAQLNATEQVSDQARRLHETSVKIHQIAERFEL</sequence>
<feature type="transmembrane region" description="Helical" evidence="1">
    <location>
        <begin position="129"/>
        <end position="149"/>
    </location>
</feature>
<dbReference type="GeneID" id="82808808"/>
<evidence type="ECO:0008006" key="6">
    <source>
        <dbReference type="Google" id="ProtNLM"/>
    </source>
</evidence>
<feature type="transmembrane region" description="Helical" evidence="1">
    <location>
        <begin position="155"/>
        <end position="174"/>
    </location>
</feature>
<protein>
    <recommendedName>
        <fullName evidence="6">Methyl-accepting chemotaxis protein</fullName>
    </recommendedName>
</protein>
<keyword evidence="1" id="KW-1133">Transmembrane helix</keyword>
<dbReference type="EMBL" id="BJOD01000102">
    <property type="protein sequence ID" value="GED28760.1"/>
    <property type="molecule type" value="Genomic_DNA"/>
</dbReference>
<evidence type="ECO:0000256" key="1">
    <source>
        <dbReference type="SAM" id="Phobius"/>
    </source>
</evidence>
<accession>A0A3M8BAQ6</accession>
<dbReference type="Proteomes" id="UP000317180">
    <property type="component" value="Unassembled WGS sequence"/>
</dbReference>
<reference evidence="2 5" key="2">
    <citation type="submission" date="2019-06" db="EMBL/GenBank/DDBJ databases">
        <title>Whole genome shotgun sequence of Brevibacillus agri NBRC 15538.</title>
        <authorList>
            <person name="Hosoyama A."/>
            <person name="Uohara A."/>
            <person name="Ohji S."/>
            <person name="Ichikawa N."/>
        </authorList>
    </citation>
    <scope>NUCLEOTIDE SEQUENCE [LARGE SCALE GENOMIC DNA]</scope>
    <source>
        <strain evidence="2 5">NBRC 15538</strain>
    </source>
</reference>
<keyword evidence="5" id="KW-1185">Reference proteome</keyword>
<proteinExistence type="predicted"/>
<organism evidence="3 4">
    <name type="scientific">Brevibacillus agri</name>
    <dbReference type="NCBI Taxonomy" id="51101"/>
    <lineage>
        <taxon>Bacteria</taxon>
        <taxon>Bacillati</taxon>
        <taxon>Bacillota</taxon>
        <taxon>Bacilli</taxon>
        <taxon>Bacillales</taxon>
        <taxon>Paenibacillaceae</taxon>
        <taxon>Brevibacillus</taxon>
    </lineage>
</organism>
<keyword evidence="1" id="KW-0472">Membrane</keyword>
<evidence type="ECO:0000313" key="5">
    <source>
        <dbReference type="Proteomes" id="UP000317180"/>
    </source>
</evidence>
<gene>
    <name evidence="2" type="ORF">BAG01nite_48620</name>
    <name evidence="3" type="ORF">EB820_02995</name>
</gene>
<dbReference type="EMBL" id="RHHN01000009">
    <property type="protein sequence ID" value="RNB60508.1"/>
    <property type="molecule type" value="Genomic_DNA"/>
</dbReference>